<keyword evidence="4" id="KW-0732">Signal</keyword>
<feature type="region of interest" description="Disordered" evidence="3">
    <location>
        <begin position="178"/>
        <end position="204"/>
    </location>
</feature>
<feature type="signal peptide" evidence="4">
    <location>
        <begin position="1"/>
        <end position="34"/>
    </location>
</feature>
<dbReference type="PANTHER" id="PTHR12411">
    <property type="entry name" value="CYSTEINE PROTEASE FAMILY C1-RELATED"/>
    <property type="match status" value="1"/>
</dbReference>
<dbReference type="SUPFAM" id="SSF54001">
    <property type="entry name" value="Cysteine proteinases"/>
    <property type="match status" value="1"/>
</dbReference>
<evidence type="ECO:0000256" key="4">
    <source>
        <dbReference type="SAM" id="SignalP"/>
    </source>
</evidence>
<reference evidence="7" key="1">
    <citation type="submission" date="2021-01" db="EMBL/GenBank/DDBJ databases">
        <authorList>
            <person name="Corre E."/>
            <person name="Pelletier E."/>
            <person name="Niang G."/>
            <person name="Scheremetjew M."/>
            <person name="Finn R."/>
            <person name="Kale V."/>
            <person name="Holt S."/>
            <person name="Cochrane G."/>
            <person name="Meng A."/>
            <person name="Brown T."/>
            <person name="Cohen L."/>
        </authorList>
    </citation>
    <scope>NUCLEOTIDE SEQUENCE</scope>
    <source>
        <strain evidence="7">CCAC1681</strain>
    </source>
</reference>
<sequence length="457" mass="48877">MGEGNRTPMRPSSRSSALVALVAALAATAPAADAARFTSPKRSLSSPLARSRTDTRASPGEPSGPLPESSALDRALLAVEAEALAARAEFDAFLAKYEKTLRYASDPREYVHRLRVFASNLATARERQRDDRANGGSATHGVTKFMDLTPEEFRKTYLGAKIDAETLDKIRASASLSLSDDESASDEKRPAADDTTDEESFDGVSFGSVPYALPDATDAELQKLPTSFDWRDRGAVTPPKNQGACGSCWTFSTTGAVEGAHFLKTGTLLSLSEQQLVDCDHTCLEDEPTACDDGCAGGLPLNAMRYVKRAGLDLETDYPYKAVAGTCEESKKTNGSRSSAARTTISGFGLVSQNETQIAAALVKHGPLSIGIDAAWMQTYAGGVACPWICDKNALDHGVLIVGYDGDGSFAPVRLHKEPYWIIKNSWGQDWGHEGFYHICKDKGSCGLNNMVVAAMG</sequence>
<dbReference type="CDD" id="cd02248">
    <property type="entry name" value="Peptidase_C1A"/>
    <property type="match status" value="1"/>
</dbReference>
<organism evidence="7">
    <name type="scientific">Micromonas pusilla</name>
    <name type="common">Picoplanktonic green alga</name>
    <name type="synonym">Chromulina pusilla</name>
    <dbReference type="NCBI Taxonomy" id="38833"/>
    <lineage>
        <taxon>Eukaryota</taxon>
        <taxon>Viridiplantae</taxon>
        <taxon>Chlorophyta</taxon>
        <taxon>Mamiellophyceae</taxon>
        <taxon>Mamiellales</taxon>
        <taxon>Mamiellaceae</taxon>
        <taxon>Micromonas</taxon>
    </lineage>
</organism>
<dbReference type="InterPro" id="IPR039417">
    <property type="entry name" value="Peptidase_C1A_papain-like"/>
</dbReference>
<keyword evidence="2" id="KW-1015">Disulfide bond</keyword>
<evidence type="ECO:0000256" key="2">
    <source>
        <dbReference type="ARBA" id="ARBA00023157"/>
    </source>
</evidence>
<dbReference type="Pfam" id="PF00112">
    <property type="entry name" value="Peptidase_C1"/>
    <property type="match status" value="1"/>
</dbReference>
<evidence type="ECO:0000256" key="1">
    <source>
        <dbReference type="ARBA" id="ARBA00008455"/>
    </source>
</evidence>
<evidence type="ECO:0000256" key="3">
    <source>
        <dbReference type="SAM" id="MobiDB-lite"/>
    </source>
</evidence>
<dbReference type="GO" id="GO:0008234">
    <property type="term" value="F:cysteine-type peptidase activity"/>
    <property type="evidence" value="ECO:0007669"/>
    <property type="project" value="InterPro"/>
</dbReference>
<dbReference type="PRINTS" id="PR00705">
    <property type="entry name" value="PAPAIN"/>
</dbReference>
<dbReference type="FunFam" id="3.90.70.10:FF:000332">
    <property type="entry name" value="Cathepsin L1"/>
    <property type="match status" value="1"/>
</dbReference>
<dbReference type="InterPro" id="IPR013128">
    <property type="entry name" value="Peptidase_C1A"/>
</dbReference>
<evidence type="ECO:0000313" key="7">
    <source>
        <dbReference type="EMBL" id="CAD8450752.1"/>
    </source>
</evidence>
<accession>A0A7S0DCL7</accession>
<feature type="compositionally biased region" description="Low complexity" evidence="3">
    <location>
        <begin position="57"/>
        <end position="69"/>
    </location>
</feature>
<dbReference type="SMART" id="SM00645">
    <property type="entry name" value="Pept_C1"/>
    <property type="match status" value="1"/>
</dbReference>
<proteinExistence type="inferred from homology"/>
<dbReference type="GO" id="GO:0006508">
    <property type="term" value="P:proteolysis"/>
    <property type="evidence" value="ECO:0007669"/>
    <property type="project" value="InterPro"/>
</dbReference>
<name>A0A7S0DCL7_MICPS</name>
<dbReference type="InterPro" id="IPR000169">
    <property type="entry name" value="Pept_cys_AS"/>
</dbReference>
<feature type="region of interest" description="Disordered" evidence="3">
    <location>
        <begin position="29"/>
        <end position="69"/>
    </location>
</feature>
<dbReference type="Pfam" id="PF08246">
    <property type="entry name" value="Inhibitor_I29"/>
    <property type="match status" value="1"/>
</dbReference>
<dbReference type="PROSITE" id="PS00139">
    <property type="entry name" value="THIOL_PROTEASE_CYS"/>
    <property type="match status" value="1"/>
</dbReference>
<comment type="similarity">
    <text evidence="1">Belongs to the peptidase C1 family.</text>
</comment>
<dbReference type="SMART" id="SM00848">
    <property type="entry name" value="Inhibitor_I29"/>
    <property type="match status" value="1"/>
</dbReference>
<evidence type="ECO:0000259" key="5">
    <source>
        <dbReference type="SMART" id="SM00645"/>
    </source>
</evidence>
<gene>
    <name evidence="7" type="ORF">MSP1401_LOCUS11827</name>
</gene>
<dbReference type="AlphaFoldDB" id="A0A7S0DCL7"/>
<dbReference type="InterPro" id="IPR038765">
    <property type="entry name" value="Papain-like_cys_pep_sf"/>
</dbReference>
<feature type="chain" id="PRO_5031041060" evidence="4">
    <location>
        <begin position="35"/>
        <end position="457"/>
    </location>
</feature>
<dbReference type="InterPro" id="IPR025660">
    <property type="entry name" value="Pept_his_AS"/>
</dbReference>
<dbReference type="InterPro" id="IPR013201">
    <property type="entry name" value="Prot_inhib_I29"/>
</dbReference>
<dbReference type="PROSITE" id="PS00640">
    <property type="entry name" value="THIOL_PROTEASE_ASN"/>
    <property type="match status" value="1"/>
</dbReference>
<dbReference type="Gene3D" id="3.90.70.10">
    <property type="entry name" value="Cysteine proteinases"/>
    <property type="match status" value="1"/>
</dbReference>
<dbReference type="InterPro" id="IPR025661">
    <property type="entry name" value="Pept_asp_AS"/>
</dbReference>
<protein>
    <submittedName>
        <fullName evidence="7">Uncharacterized protein</fullName>
    </submittedName>
</protein>
<dbReference type="PROSITE" id="PS00639">
    <property type="entry name" value="THIOL_PROTEASE_HIS"/>
    <property type="match status" value="1"/>
</dbReference>
<dbReference type="InterPro" id="IPR000668">
    <property type="entry name" value="Peptidase_C1A_C"/>
</dbReference>
<feature type="domain" description="Cathepsin propeptide inhibitor" evidence="6">
    <location>
        <begin position="90"/>
        <end position="153"/>
    </location>
</feature>
<evidence type="ECO:0000259" key="6">
    <source>
        <dbReference type="SMART" id="SM00848"/>
    </source>
</evidence>
<dbReference type="EMBL" id="HBEN01014187">
    <property type="protein sequence ID" value="CAD8450752.1"/>
    <property type="molecule type" value="Transcribed_RNA"/>
</dbReference>
<feature type="domain" description="Peptidase C1A papain C-terminal" evidence="5">
    <location>
        <begin position="224"/>
        <end position="456"/>
    </location>
</feature>